<proteinExistence type="predicted"/>
<dbReference type="PRINTS" id="PR00081">
    <property type="entry name" value="GDHRDH"/>
</dbReference>
<organism evidence="1 2">
    <name type="scientific">Scomber scombrus</name>
    <name type="common">Atlantic mackerel</name>
    <name type="synonym">Scomber vernalis</name>
    <dbReference type="NCBI Taxonomy" id="13677"/>
    <lineage>
        <taxon>Eukaryota</taxon>
        <taxon>Metazoa</taxon>
        <taxon>Chordata</taxon>
        <taxon>Craniata</taxon>
        <taxon>Vertebrata</taxon>
        <taxon>Euteleostomi</taxon>
        <taxon>Actinopterygii</taxon>
        <taxon>Neopterygii</taxon>
        <taxon>Teleostei</taxon>
        <taxon>Neoteleostei</taxon>
        <taxon>Acanthomorphata</taxon>
        <taxon>Pelagiaria</taxon>
        <taxon>Scombriformes</taxon>
        <taxon>Scombridae</taxon>
        <taxon>Scomber</taxon>
    </lineage>
</organism>
<dbReference type="Gene3D" id="3.40.50.720">
    <property type="entry name" value="NAD(P)-binding Rossmann-like Domain"/>
    <property type="match status" value="1"/>
</dbReference>
<dbReference type="Pfam" id="PF00106">
    <property type="entry name" value="adh_short"/>
    <property type="match status" value="1"/>
</dbReference>
<dbReference type="EMBL" id="CAWUFR010000083">
    <property type="protein sequence ID" value="CAK6965425.1"/>
    <property type="molecule type" value="Genomic_DNA"/>
</dbReference>
<accession>A0AAV1P2G4</accession>
<evidence type="ECO:0000313" key="1">
    <source>
        <dbReference type="EMBL" id="CAK6965425.1"/>
    </source>
</evidence>
<name>A0AAV1P2G4_SCOSC</name>
<dbReference type="Proteomes" id="UP001314229">
    <property type="component" value="Unassembled WGS sequence"/>
</dbReference>
<dbReference type="AlphaFoldDB" id="A0AAV1P2G4"/>
<keyword evidence="2" id="KW-1185">Reference proteome</keyword>
<dbReference type="SUPFAM" id="SSF51735">
    <property type="entry name" value="NAD(P)-binding Rossmann-fold domains"/>
    <property type="match status" value="1"/>
</dbReference>
<sequence>MLIQRSNTWFGSKVKKRRRELPAARGFQSSTMSLYRNSAWFLKGVTEFTRSAFLSASKRFVEKDLEVSMAGRSFMITGANSGIGKATAMAIAKKGGIIHMVCRNKDKAEEARADIVKESGNKEVYVHILDLSETKKVWEFAEAFKRKYKALNVLINNAGSIMSQRDVNVEGLEKSFATNVMAIYILTKSLIPLLEKSADPRVITVSSGGMLVQKLRTGNLQSDRGRYDGTMVYAQHKRQQVVMTEQLAKTHTNIHFSVMHPGWVDTPAVANAMPDFHSSMKDSLRTPEQGADTVVWLAISEAAITNPSGRFYQGKNTKIPYLLGDLECAAFGARYYQRPPATGLDPQLLPGGAEVNVSAGGLGQDVPVALRGREPGTSTPSTPPPLTPAAYTDRGRAQYFIPCSTFAPGEGEGINLGLF</sequence>
<dbReference type="PANTHER" id="PTHR44656">
    <property type="entry name" value="DEHYDROGENASE/REDUCTASE SDR FAMILY MEMBER 12"/>
    <property type="match status" value="1"/>
</dbReference>
<dbReference type="PANTHER" id="PTHR44656:SF2">
    <property type="entry name" value="SHORT CHAIN DEHYDROGENASE_REDUCTASE"/>
    <property type="match status" value="1"/>
</dbReference>
<gene>
    <name evidence="1" type="ORF">FSCOSCO3_A026115</name>
</gene>
<dbReference type="InterPro" id="IPR002347">
    <property type="entry name" value="SDR_fam"/>
</dbReference>
<dbReference type="InterPro" id="IPR036291">
    <property type="entry name" value="NAD(P)-bd_dom_sf"/>
</dbReference>
<dbReference type="InterPro" id="IPR052992">
    <property type="entry name" value="SDR_member_12"/>
</dbReference>
<protein>
    <submittedName>
        <fullName evidence="1">DHRS-12_like_SDR_c-like domain-containing protein</fullName>
    </submittedName>
</protein>
<reference evidence="1 2" key="1">
    <citation type="submission" date="2024-01" db="EMBL/GenBank/DDBJ databases">
        <authorList>
            <person name="Alioto T."/>
            <person name="Alioto T."/>
            <person name="Gomez Garrido J."/>
        </authorList>
    </citation>
    <scope>NUCLEOTIDE SEQUENCE [LARGE SCALE GENOMIC DNA]</scope>
</reference>
<comment type="caution">
    <text evidence="1">The sequence shown here is derived from an EMBL/GenBank/DDBJ whole genome shotgun (WGS) entry which is preliminary data.</text>
</comment>
<evidence type="ECO:0000313" key="2">
    <source>
        <dbReference type="Proteomes" id="UP001314229"/>
    </source>
</evidence>